<keyword evidence="2" id="KW-1185">Reference proteome</keyword>
<gene>
    <name evidence="1" type="ORF">OIN60_01400</name>
</gene>
<dbReference type="EMBL" id="JAPCKK010000001">
    <property type="protein sequence ID" value="MDP4095447.1"/>
    <property type="molecule type" value="Genomic_DNA"/>
</dbReference>
<protein>
    <recommendedName>
        <fullName evidence="3">DUF2642 domain-containing protein</fullName>
    </recommendedName>
</protein>
<sequence length="62" mass="6945">MIVLKGDIVRTSSGVTGEVTDVWGVARAWLRIQSGVGIHYALETDVAEIVKRPKRKSPRERR</sequence>
<dbReference type="Proteomes" id="UP001241848">
    <property type="component" value="Unassembled WGS sequence"/>
</dbReference>
<accession>A0ABT9FL39</accession>
<evidence type="ECO:0000313" key="2">
    <source>
        <dbReference type="Proteomes" id="UP001241848"/>
    </source>
</evidence>
<evidence type="ECO:0008006" key="3">
    <source>
        <dbReference type="Google" id="ProtNLM"/>
    </source>
</evidence>
<proteinExistence type="predicted"/>
<reference evidence="1 2" key="1">
    <citation type="submission" date="2022-10" db="EMBL/GenBank/DDBJ databases">
        <title>Paenibacillus description and whole genome data of maize root bacterial community.</title>
        <authorList>
            <person name="Marton D."/>
            <person name="Farkas M."/>
            <person name="Cserhati M."/>
        </authorList>
    </citation>
    <scope>NUCLEOTIDE SEQUENCE [LARGE SCALE GENOMIC DNA]</scope>
    <source>
        <strain evidence="1 2">P96</strain>
    </source>
</reference>
<dbReference type="RefSeq" id="WP_305753075.1">
    <property type="nucleotide sequence ID" value="NZ_JAPCKK010000001.1"/>
</dbReference>
<name>A0ABT9FL39_9BACL</name>
<evidence type="ECO:0000313" key="1">
    <source>
        <dbReference type="EMBL" id="MDP4095447.1"/>
    </source>
</evidence>
<comment type="caution">
    <text evidence="1">The sequence shown here is derived from an EMBL/GenBank/DDBJ whole genome shotgun (WGS) entry which is preliminary data.</text>
</comment>
<organism evidence="1 2">
    <name type="scientific">Paenibacillus zeirhizosphaerae</name>
    <dbReference type="NCBI Taxonomy" id="2987519"/>
    <lineage>
        <taxon>Bacteria</taxon>
        <taxon>Bacillati</taxon>
        <taxon>Bacillota</taxon>
        <taxon>Bacilli</taxon>
        <taxon>Bacillales</taxon>
        <taxon>Paenibacillaceae</taxon>
        <taxon>Paenibacillus</taxon>
    </lineage>
</organism>